<protein>
    <recommendedName>
        <fullName evidence="4">DUF3304 domain-containing protein</fullName>
    </recommendedName>
</protein>
<dbReference type="Proteomes" id="UP001295462">
    <property type="component" value="Unassembled WGS sequence"/>
</dbReference>
<evidence type="ECO:0008006" key="4">
    <source>
        <dbReference type="Google" id="ProtNLM"/>
    </source>
</evidence>
<evidence type="ECO:0000313" key="2">
    <source>
        <dbReference type="EMBL" id="CAH1603564.1"/>
    </source>
</evidence>
<dbReference type="EMBL" id="CAKMUD010000129">
    <property type="protein sequence ID" value="CAH1603564.1"/>
    <property type="molecule type" value="Genomic_DNA"/>
</dbReference>
<name>A0AAU9QWU0_9VIBR</name>
<dbReference type="RefSeq" id="WP_409590162.1">
    <property type="nucleotide sequence ID" value="NZ_CAKMTZ010000125.1"/>
</dbReference>
<sequence>MSILEYFNSNNLAVFVSSLAFILSLYIAYHSYFKPPKIEMLVSNKLAFYPLPEVVDGKVIWGGLGFYLPITFHNWSPRGAAIQEVRIVIEPMNDPENCYDMCWYTFNGLHETEHRWTTKGYAQPIAINGKSSAHECILFAWRADTKQKISLQQGEYIVHILGSTPDDKTPSLKHSTSFYLTEQMLQVHERYKKKQIPLTVDVPLGKNTRLNTITSKNDIKSTYGI</sequence>
<evidence type="ECO:0000313" key="3">
    <source>
        <dbReference type="Proteomes" id="UP001295462"/>
    </source>
</evidence>
<keyword evidence="1" id="KW-0812">Transmembrane</keyword>
<evidence type="ECO:0000256" key="1">
    <source>
        <dbReference type="SAM" id="Phobius"/>
    </source>
</evidence>
<reference evidence="2" key="1">
    <citation type="submission" date="2022-01" db="EMBL/GenBank/DDBJ databases">
        <authorList>
            <person name="Lagorce A."/>
        </authorList>
    </citation>
    <scope>NUCLEOTIDE SEQUENCE</scope>
    <source>
        <strain evidence="2">Th15_F1_A12</strain>
    </source>
</reference>
<organism evidence="2 3">
    <name type="scientific">Vibrio jasicida</name>
    <dbReference type="NCBI Taxonomy" id="766224"/>
    <lineage>
        <taxon>Bacteria</taxon>
        <taxon>Pseudomonadati</taxon>
        <taxon>Pseudomonadota</taxon>
        <taxon>Gammaproteobacteria</taxon>
        <taxon>Vibrionales</taxon>
        <taxon>Vibrionaceae</taxon>
        <taxon>Vibrio</taxon>
    </lineage>
</organism>
<keyword evidence="1" id="KW-0472">Membrane</keyword>
<comment type="caution">
    <text evidence="2">The sequence shown here is derived from an EMBL/GenBank/DDBJ whole genome shotgun (WGS) entry which is preliminary data.</text>
</comment>
<gene>
    <name evidence="2" type="ORF">THF1A12_710013</name>
</gene>
<keyword evidence="1" id="KW-1133">Transmembrane helix</keyword>
<feature type="transmembrane region" description="Helical" evidence="1">
    <location>
        <begin position="12"/>
        <end position="29"/>
    </location>
</feature>
<proteinExistence type="predicted"/>
<dbReference type="AlphaFoldDB" id="A0AAU9QWU0"/>
<accession>A0AAU9QWU0</accession>